<dbReference type="Gene3D" id="3.40.50.1580">
    <property type="entry name" value="Nucleoside phosphorylase domain"/>
    <property type="match status" value="1"/>
</dbReference>
<dbReference type="GO" id="GO:0003824">
    <property type="term" value="F:catalytic activity"/>
    <property type="evidence" value="ECO:0007669"/>
    <property type="project" value="InterPro"/>
</dbReference>
<evidence type="ECO:0000313" key="4">
    <source>
        <dbReference type="Proteomes" id="UP000053573"/>
    </source>
</evidence>
<gene>
    <name evidence="3" type="ORF">EMPG_12117</name>
</gene>
<dbReference type="GO" id="GO:0009116">
    <property type="term" value="P:nucleoside metabolic process"/>
    <property type="evidence" value="ECO:0007669"/>
    <property type="project" value="InterPro"/>
</dbReference>
<feature type="domain" description="Nucleoside phosphorylase" evidence="2">
    <location>
        <begin position="17"/>
        <end position="288"/>
    </location>
</feature>
<reference evidence="4" key="1">
    <citation type="journal article" date="2015" name="PLoS Genet.">
        <title>The dynamic genome and transcriptome of the human fungal pathogen Blastomyces and close relative Emmonsia.</title>
        <authorList>
            <person name="Munoz J.F."/>
            <person name="Gauthier G.M."/>
            <person name="Desjardins C.A."/>
            <person name="Gallo J.E."/>
            <person name="Holder J."/>
            <person name="Sullivan T.D."/>
            <person name="Marty A.J."/>
            <person name="Carmen J.C."/>
            <person name="Chen Z."/>
            <person name="Ding L."/>
            <person name="Gujja S."/>
            <person name="Magrini V."/>
            <person name="Misas E."/>
            <person name="Mitreva M."/>
            <person name="Priest M."/>
            <person name="Saif S."/>
            <person name="Whiston E.A."/>
            <person name="Young S."/>
            <person name="Zeng Q."/>
            <person name="Goldman W.E."/>
            <person name="Mardis E.R."/>
            <person name="Taylor J.W."/>
            <person name="McEwen J.G."/>
            <person name="Clay O.K."/>
            <person name="Klein B.S."/>
            <person name="Cuomo C.A."/>
        </authorList>
    </citation>
    <scope>NUCLEOTIDE SEQUENCE [LARGE SCALE GENOMIC DNA]</scope>
    <source>
        <strain evidence="4">UAMH 139</strain>
    </source>
</reference>
<dbReference type="Pfam" id="PF12796">
    <property type="entry name" value="Ank_2"/>
    <property type="match status" value="1"/>
</dbReference>
<proteinExistence type="predicted"/>
<dbReference type="SMART" id="SM00248">
    <property type="entry name" value="ANK"/>
    <property type="match status" value="8"/>
</dbReference>
<dbReference type="PANTHER" id="PTHR46082:SF11">
    <property type="entry name" value="AAA+ ATPASE DOMAIN-CONTAINING PROTEIN-RELATED"/>
    <property type="match status" value="1"/>
</dbReference>
<dbReference type="SUPFAM" id="SSF48403">
    <property type="entry name" value="Ankyrin repeat"/>
    <property type="match status" value="1"/>
</dbReference>
<sequence>MSKKLTLGRRLTRDDYTVACICPMGVELAPVEAMLDDTHQSLPSSRGRNCYTLGSIEEHNVVIAVMPETGNNIAAAVATELLADFPQVRFGLLVGIGGGIPGQNNDIRLGDVVISKPTATFGGAVQFDKGKVYPNGLFERTGVLKKPPALLMASVQKLEAQHIKIGTQITLYMSQMLDSYPNMAERGYDHPGVNLDLLFEPSYDHVGDGSTCGQCDQSKLVKRELRKDITPRIHYGTIGCSNEVIKDAMTRDRLREDLGILCVETEAAGLMDDFSCLVIRGICDYADSHKNKIWQPYAAAVAAAYAKELLSIVPAQVSGTSGTLDTSAMVLGTGRLQPSQTKGDIPRQHEGGGKRRIHLASTSLAVTKPKIRESSVPPTPLPTRKDHDQNLFDAITSNDAAAVAREIAAGANPNCSADFYGRALAAAFKLDVKISRLLIEAGANLNPPSWNYSPLIVTCLWSGDEVQYVQLLLDHGADVDGPAEHRGGPLLGAAKCGNHAIAKCLLERGADVHLPGRGAVLESALRFSTHFTHRIDMVKLLCDAGADPSPLLPTAQAQIKWILSHTNQAVKPTLEGWISRGEQQSLNNALKTAVAQGRAVRVEQLWTSGAEINNFTVMNEAIKLNTYDMVNLLLELGADKPNLITAISLGGLGMVWFLIGEGVPVNHNDRLQGTALSLAARQGHAKIVQLLVDHGADVDAVNPDGIEYATALIGAAFFAHEDVVRILIKHGADVNKIVDRELFCALTAALEPYPYSITQRHVPKVDAKVASIVKLLCAAGASLSILSSTDRARVEAYVHVRPACVLM</sequence>
<dbReference type="Gene3D" id="1.25.40.20">
    <property type="entry name" value="Ankyrin repeat-containing domain"/>
    <property type="match status" value="3"/>
</dbReference>
<dbReference type="InterPro" id="IPR002110">
    <property type="entry name" value="Ankyrin_rpt"/>
</dbReference>
<accession>A0A0H1BV49</accession>
<feature type="repeat" description="ANK" evidence="1">
    <location>
        <begin position="707"/>
        <end position="739"/>
    </location>
</feature>
<keyword evidence="1" id="KW-0040">ANK repeat</keyword>
<dbReference type="InterPro" id="IPR000845">
    <property type="entry name" value="Nucleoside_phosphorylase_d"/>
</dbReference>
<dbReference type="STRING" id="2060906.A0A0H1BV49"/>
<dbReference type="AlphaFoldDB" id="A0A0H1BV49"/>
<dbReference type="OrthoDB" id="1577640at2759"/>
<keyword evidence="4" id="KW-1185">Reference proteome</keyword>
<dbReference type="Proteomes" id="UP000053573">
    <property type="component" value="Unassembled WGS sequence"/>
</dbReference>
<comment type="caution">
    <text evidence="3">The sequence shown here is derived from an EMBL/GenBank/DDBJ whole genome shotgun (WGS) entry which is preliminary data.</text>
</comment>
<dbReference type="PROSITE" id="PS50088">
    <property type="entry name" value="ANK_REPEAT"/>
    <property type="match status" value="2"/>
</dbReference>
<evidence type="ECO:0000259" key="2">
    <source>
        <dbReference type="Pfam" id="PF01048"/>
    </source>
</evidence>
<dbReference type="EMBL" id="LDEV01000612">
    <property type="protein sequence ID" value="KLJ12926.1"/>
    <property type="molecule type" value="Genomic_DNA"/>
</dbReference>
<evidence type="ECO:0000313" key="3">
    <source>
        <dbReference type="EMBL" id="KLJ12926.1"/>
    </source>
</evidence>
<dbReference type="InterPro" id="IPR036770">
    <property type="entry name" value="Ankyrin_rpt-contain_sf"/>
</dbReference>
<dbReference type="PANTHER" id="PTHR46082">
    <property type="entry name" value="ATP/GTP-BINDING PROTEIN-RELATED"/>
    <property type="match status" value="1"/>
</dbReference>
<evidence type="ECO:0000256" key="1">
    <source>
        <dbReference type="PROSITE-ProRule" id="PRU00023"/>
    </source>
</evidence>
<dbReference type="SUPFAM" id="SSF53167">
    <property type="entry name" value="Purine and uridine phosphorylases"/>
    <property type="match status" value="1"/>
</dbReference>
<dbReference type="PROSITE" id="PS50297">
    <property type="entry name" value="ANK_REP_REGION"/>
    <property type="match status" value="2"/>
</dbReference>
<name>A0A0H1BV49_9EURO</name>
<dbReference type="InterPro" id="IPR035994">
    <property type="entry name" value="Nucleoside_phosphorylase_sf"/>
</dbReference>
<dbReference type="InterPro" id="IPR053137">
    <property type="entry name" value="NLR-like"/>
</dbReference>
<organism evidence="3 4">
    <name type="scientific">Blastomyces silverae</name>
    <dbReference type="NCBI Taxonomy" id="2060906"/>
    <lineage>
        <taxon>Eukaryota</taxon>
        <taxon>Fungi</taxon>
        <taxon>Dikarya</taxon>
        <taxon>Ascomycota</taxon>
        <taxon>Pezizomycotina</taxon>
        <taxon>Eurotiomycetes</taxon>
        <taxon>Eurotiomycetidae</taxon>
        <taxon>Onygenales</taxon>
        <taxon>Ajellomycetaceae</taxon>
        <taxon>Blastomyces</taxon>
    </lineage>
</organism>
<dbReference type="Pfam" id="PF01048">
    <property type="entry name" value="PNP_UDP_1"/>
    <property type="match status" value="1"/>
</dbReference>
<protein>
    <recommendedName>
        <fullName evidence="2">Nucleoside phosphorylase domain-containing protein</fullName>
    </recommendedName>
</protein>
<feature type="repeat" description="ANK" evidence="1">
    <location>
        <begin position="671"/>
        <end position="703"/>
    </location>
</feature>